<evidence type="ECO:0000259" key="8">
    <source>
        <dbReference type="PROSITE" id="PS50893"/>
    </source>
</evidence>
<evidence type="ECO:0000313" key="9">
    <source>
        <dbReference type="EMBL" id="MBB3810844.1"/>
    </source>
</evidence>
<feature type="domain" description="ABC transporter" evidence="8">
    <location>
        <begin position="58"/>
        <end position="292"/>
    </location>
</feature>
<evidence type="ECO:0000256" key="4">
    <source>
        <dbReference type="ARBA" id="ARBA00022840"/>
    </source>
</evidence>
<dbReference type="InterPro" id="IPR050093">
    <property type="entry name" value="ABC_SmlMolc_Importer"/>
</dbReference>
<evidence type="ECO:0000256" key="1">
    <source>
        <dbReference type="ARBA" id="ARBA00005417"/>
    </source>
</evidence>
<name>A0A7W6EI71_9HYPH</name>
<dbReference type="PROSITE" id="PS50893">
    <property type="entry name" value="ABC_TRANSPORTER_2"/>
    <property type="match status" value="1"/>
</dbReference>
<dbReference type="InterPro" id="IPR027417">
    <property type="entry name" value="P-loop_NTPase"/>
</dbReference>
<evidence type="ECO:0000313" key="10">
    <source>
        <dbReference type="Proteomes" id="UP000537592"/>
    </source>
</evidence>
<dbReference type="PROSITE" id="PS00211">
    <property type="entry name" value="ABC_TRANSPORTER_1"/>
    <property type="match status" value="1"/>
</dbReference>
<dbReference type="InterPro" id="IPR017871">
    <property type="entry name" value="ABC_transporter-like_CS"/>
</dbReference>
<dbReference type="EMBL" id="JACICC010000008">
    <property type="protein sequence ID" value="MBB3810844.1"/>
    <property type="molecule type" value="Genomic_DNA"/>
</dbReference>
<sequence>MNTTSQRPLQSHRSSPSSLSSPSLQSPSSSGVSDTLSPVAAGTAGTDAKPRAAGTVGIRVQGIERDYEGFKALAGIDLQIHPGELVALLGPSGSGKTTLLRIIAGLEFATEGSVFFGAEDATHLSVQQRRVGFVFQHYALFKHLTVADNIAYGLKVRPRRERPPAAAIKRRVEELIDLVQLNDLGRRYPAQLSGGQRQRVALARALAVEPRVLLLDEPFGALDAKVRKDLRRWLREIHDRTGHTTIFVTHDQDEALELADRVAILSNGRLEQVGTPDEVYENPASPFVLSFLGDTARLPVEVRDDKVFLAGEALDVAVPPGTGPGKHDIYLRPNELTLTEAGTGVPGIIASVRRTVNGRRAEVRVAFSDKLIELDVPPGADLNVSDRIGLKVQQARLFPSG</sequence>
<dbReference type="InterPro" id="IPR003593">
    <property type="entry name" value="AAA+_ATPase"/>
</dbReference>
<dbReference type="SUPFAM" id="SSF52540">
    <property type="entry name" value="P-loop containing nucleoside triphosphate hydrolases"/>
    <property type="match status" value="1"/>
</dbReference>
<protein>
    <submittedName>
        <fullName evidence="9">Sulfate transport system ATP-binding protein</fullName>
    </submittedName>
</protein>
<dbReference type="AlphaFoldDB" id="A0A7W6EI71"/>
<evidence type="ECO:0000256" key="6">
    <source>
        <dbReference type="ARBA" id="ARBA00023032"/>
    </source>
</evidence>
<dbReference type="GO" id="GO:0043190">
    <property type="term" value="C:ATP-binding cassette (ABC) transporter complex"/>
    <property type="evidence" value="ECO:0007669"/>
    <property type="project" value="InterPro"/>
</dbReference>
<feature type="compositionally biased region" description="Low complexity" evidence="7">
    <location>
        <begin position="1"/>
        <end position="30"/>
    </location>
</feature>
<dbReference type="GO" id="GO:0005524">
    <property type="term" value="F:ATP binding"/>
    <property type="evidence" value="ECO:0007669"/>
    <property type="project" value="UniProtKB-KW"/>
</dbReference>
<dbReference type="Gene3D" id="3.40.50.300">
    <property type="entry name" value="P-loop containing nucleotide triphosphate hydrolases"/>
    <property type="match status" value="1"/>
</dbReference>
<evidence type="ECO:0000256" key="7">
    <source>
        <dbReference type="SAM" id="MobiDB-lite"/>
    </source>
</evidence>
<dbReference type="GO" id="GO:0015419">
    <property type="term" value="F:ABC-type sulfate transporter activity"/>
    <property type="evidence" value="ECO:0007669"/>
    <property type="project" value="InterPro"/>
</dbReference>
<dbReference type="PANTHER" id="PTHR42781:SF4">
    <property type="entry name" value="SPERMIDINE_PUTRESCINE IMPORT ATP-BINDING PROTEIN POTA"/>
    <property type="match status" value="1"/>
</dbReference>
<dbReference type="NCBIfam" id="TIGR00968">
    <property type="entry name" value="3a0106s01"/>
    <property type="match status" value="1"/>
</dbReference>
<proteinExistence type="inferred from homology"/>
<dbReference type="CDD" id="cd03296">
    <property type="entry name" value="ABC_CysA_sulfate_importer"/>
    <property type="match status" value="1"/>
</dbReference>
<organism evidence="9 10">
    <name type="scientific">Pseudochelatococcus contaminans</name>
    <dbReference type="NCBI Taxonomy" id="1538103"/>
    <lineage>
        <taxon>Bacteria</taxon>
        <taxon>Pseudomonadati</taxon>
        <taxon>Pseudomonadota</taxon>
        <taxon>Alphaproteobacteria</taxon>
        <taxon>Hyphomicrobiales</taxon>
        <taxon>Chelatococcaceae</taxon>
        <taxon>Pseudochelatococcus</taxon>
    </lineage>
</organism>
<comment type="caution">
    <text evidence="9">The sequence shown here is derived from an EMBL/GenBank/DDBJ whole genome shotgun (WGS) entry which is preliminary data.</text>
</comment>
<comment type="similarity">
    <text evidence="1">Belongs to the ABC transporter superfamily.</text>
</comment>
<dbReference type="Proteomes" id="UP000537592">
    <property type="component" value="Unassembled WGS sequence"/>
</dbReference>
<dbReference type="SMART" id="SM00382">
    <property type="entry name" value="AAA"/>
    <property type="match status" value="1"/>
</dbReference>
<dbReference type="FunFam" id="3.40.50.300:FF:000425">
    <property type="entry name" value="Probable ABC transporter, ATP-binding subunit"/>
    <property type="match status" value="1"/>
</dbReference>
<dbReference type="InterPro" id="IPR005666">
    <property type="entry name" value="Sulph_transpt1"/>
</dbReference>
<keyword evidence="5" id="KW-1278">Translocase</keyword>
<dbReference type="PANTHER" id="PTHR42781">
    <property type="entry name" value="SPERMIDINE/PUTRESCINE IMPORT ATP-BINDING PROTEIN POTA"/>
    <property type="match status" value="1"/>
</dbReference>
<keyword evidence="4 9" id="KW-0067">ATP-binding</keyword>
<dbReference type="GO" id="GO:0016887">
    <property type="term" value="F:ATP hydrolysis activity"/>
    <property type="evidence" value="ECO:0007669"/>
    <property type="project" value="InterPro"/>
</dbReference>
<dbReference type="InterPro" id="IPR008995">
    <property type="entry name" value="Mo/tungstate-bd_C_term_dom"/>
</dbReference>
<accession>A0A7W6EI71</accession>
<evidence type="ECO:0000256" key="3">
    <source>
        <dbReference type="ARBA" id="ARBA00022741"/>
    </source>
</evidence>
<dbReference type="Pfam" id="PF00005">
    <property type="entry name" value="ABC_tran"/>
    <property type="match status" value="1"/>
</dbReference>
<keyword evidence="2" id="KW-0813">Transport</keyword>
<dbReference type="SUPFAM" id="SSF50331">
    <property type="entry name" value="MOP-like"/>
    <property type="match status" value="1"/>
</dbReference>
<reference evidence="9 10" key="1">
    <citation type="submission" date="2020-08" db="EMBL/GenBank/DDBJ databases">
        <title>Genomic Encyclopedia of Type Strains, Phase IV (KMG-IV): sequencing the most valuable type-strain genomes for metagenomic binning, comparative biology and taxonomic classification.</title>
        <authorList>
            <person name="Goeker M."/>
        </authorList>
    </citation>
    <scope>NUCLEOTIDE SEQUENCE [LARGE SCALE GENOMIC DNA]</scope>
    <source>
        <strain evidence="9 10">DSM 28760</strain>
    </source>
</reference>
<dbReference type="GO" id="GO:0015697">
    <property type="term" value="P:quaternary ammonium group transport"/>
    <property type="evidence" value="ECO:0007669"/>
    <property type="project" value="UniProtKB-ARBA"/>
</dbReference>
<keyword evidence="10" id="KW-1185">Reference proteome</keyword>
<evidence type="ECO:0000256" key="5">
    <source>
        <dbReference type="ARBA" id="ARBA00022967"/>
    </source>
</evidence>
<keyword evidence="3" id="KW-0547">Nucleotide-binding</keyword>
<keyword evidence="6" id="KW-0764">Sulfate transport</keyword>
<dbReference type="InterPro" id="IPR003439">
    <property type="entry name" value="ABC_transporter-like_ATP-bd"/>
</dbReference>
<feature type="region of interest" description="Disordered" evidence="7">
    <location>
        <begin position="1"/>
        <end position="51"/>
    </location>
</feature>
<gene>
    <name evidence="9" type="ORF">FHS81_002950</name>
</gene>
<evidence type="ECO:0000256" key="2">
    <source>
        <dbReference type="ARBA" id="ARBA00022448"/>
    </source>
</evidence>